<dbReference type="Proteomes" id="UP000053825">
    <property type="component" value="Unassembled WGS sequence"/>
</dbReference>
<evidence type="ECO:0000313" key="2">
    <source>
        <dbReference type="EMBL" id="KOC63557.1"/>
    </source>
</evidence>
<evidence type="ECO:0000313" key="3">
    <source>
        <dbReference type="Proteomes" id="UP000053825"/>
    </source>
</evidence>
<keyword evidence="1" id="KW-0732">Signal</keyword>
<gene>
    <name evidence="2" type="ORF">WH47_02304</name>
</gene>
<evidence type="ECO:0008006" key="4">
    <source>
        <dbReference type="Google" id="ProtNLM"/>
    </source>
</evidence>
<sequence length="160" mass="18324">MSIVLWRVMVLIVEGGITGRPVHHARRLSVHHVAHRRVRTVRPAWTCRQWRKHYTLLRLDHCPVIGGWLLEKLVGPENVVQFFRLVSFSKELQRHFLADAFYRGIVTKCTVRSQLYGTSGPLLRFYCVVSRTREGTTIPSVSLVAVYRPPRVGVGTPGSR</sequence>
<reference evidence="2 3" key="1">
    <citation type="submission" date="2015-07" db="EMBL/GenBank/DDBJ databases">
        <title>The genome of Habropoda laboriosa.</title>
        <authorList>
            <person name="Pan H."/>
            <person name="Kapheim K."/>
        </authorList>
    </citation>
    <scope>NUCLEOTIDE SEQUENCE [LARGE SCALE GENOMIC DNA]</scope>
    <source>
        <strain evidence="2">0110345459</strain>
    </source>
</reference>
<feature type="signal peptide" evidence="1">
    <location>
        <begin position="1"/>
        <end position="19"/>
    </location>
</feature>
<protein>
    <recommendedName>
        <fullName evidence="4">Secreted protein</fullName>
    </recommendedName>
</protein>
<accession>A0A0L7QY77</accession>
<dbReference type="AlphaFoldDB" id="A0A0L7QY77"/>
<name>A0A0L7QY77_9HYME</name>
<keyword evidence="3" id="KW-1185">Reference proteome</keyword>
<organism evidence="2 3">
    <name type="scientific">Habropoda laboriosa</name>
    <dbReference type="NCBI Taxonomy" id="597456"/>
    <lineage>
        <taxon>Eukaryota</taxon>
        <taxon>Metazoa</taxon>
        <taxon>Ecdysozoa</taxon>
        <taxon>Arthropoda</taxon>
        <taxon>Hexapoda</taxon>
        <taxon>Insecta</taxon>
        <taxon>Pterygota</taxon>
        <taxon>Neoptera</taxon>
        <taxon>Endopterygota</taxon>
        <taxon>Hymenoptera</taxon>
        <taxon>Apocrita</taxon>
        <taxon>Aculeata</taxon>
        <taxon>Apoidea</taxon>
        <taxon>Anthophila</taxon>
        <taxon>Apidae</taxon>
        <taxon>Habropoda</taxon>
    </lineage>
</organism>
<feature type="chain" id="PRO_5005574958" description="Secreted protein" evidence="1">
    <location>
        <begin position="20"/>
        <end position="160"/>
    </location>
</feature>
<proteinExistence type="predicted"/>
<evidence type="ECO:0000256" key="1">
    <source>
        <dbReference type="SAM" id="SignalP"/>
    </source>
</evidence>
<dbReference type="EMBL" id="KQ414694">
    <property type="protein sequence ID" value="KOC63557.1"/>
    <property type="molecule type" value="Genomic_DNA"/>
</dbReference>